<keyword evidence="3" id="KW-1185">Reference proteome</keyword>
<evidence type="ECO:0000313" key="2">
    <source>
        <dbReference type="EMBL" id="KAK3923102.1"/>
    </source>
</evidence>
<sequence>MRQRRVQRAVERELQRRRHLHQYFDNYSSSSETTSSSDSSSSANSDDIDNDARFQNDESSDVDDRDGSGTDSSSSESNNDRMVMDNTRESNGSSDGIVSSEEEEEPNHNEMEDGEFIREVLRRWAVDGGAASISKLDQLLRNLAVRFPQLPLSYKTLLQTPRNSQVANLAHGSILWYKRIKETFDSMDMEQYLARYGRIAIDIDIGIDGLPLSKSSSLKFWPILGALVGSENPPFVIALYLGQNDPTDIYEYLEEFVFEVNDLQRDGYTLNAKNQGTIASQFFLPKSMRDFICDAPARAFLKCCVLFNARFSCKKCCVEGEWVADRMTFFDLDAALRTDESFNNQEQPGHHVGLSPLQEIGIGMVSQFRLDPLHLVYLGVFKRLLQVWITWNGNFRLRVETITAISETMMQLEDTLTSTDGLDLSSTGGNTVEDAETPCSQPPILRDRPIVRVRRGYSSTGRLDDQTACVLTSVPTLLEYRRFPLTPDPCSPILDNWCQKWDL</sequence>
<reference evidence="2" key="2">
    <citation type="journal article" date="2023" name="BMC Genomics">
        <title>Pest status, molecular evolution, and epigenetic factors derived from the genome assembly of Frankliniella fusca, a thysanopteran phytovirus vector.</title>
        <authorList>
            <person name="Catto M.A."/>
            <person name="Labadie P.E."/>
            <person name="Jacobson A.L."/>
            <person name="Kennedy G.G."/>
            <person name="Srinivasan R."/>
            <person name="Hunt B.G."/>
        </authorList>
    </citation>
    <scope>NUCLEOTIDE SEQUENCE</scope>
    <source>
        <strain evidence="2">PL_HMW_Pooled</strain>
    </source>
</reference>
<dbReference type="AlphaFoldDB" id="A0AAE1HKM1"/>
<feature type="region of interest" description="Disordered" evidence="1">
    <location>
        <begin position="1"/>
        <end position="113"/>
    </location>
</feature>
<dbReference type="PANTHER" id="PTHR33053">
    <property type="entry name" value="PROTEIN, PUTATIVE-RELATED"/>
    <property type="match status" value="1"/>
</dbReference>
<comment type="caution">
    <text evidence="2">The sequence shown here is derived from an EMBL/GenBank/DDBJ whole genome shotgun (WGS) entry which is preliminary data.</text>
</comment>
<evidence type="ECO:0000256" key="1">
    <source>
        <dbReference type="SAM" id="MobiDB-lite"/>
    </source>
</evidence>
<feature type="non-terminal residue" evidence="2">
    <location>
        <position position="503"/>
    </location>
</feature>
<proteinExistence type="predicted"/>
<protein>
    <submittedName>
        <fullName evidence="2">Surface cell antigen sca2</fullName>
    </submittedName>
</protein>
<dbReference type="EMBL" id="JAHWGI010001135">
    <property type="protein sequence ID" value="KAK3923102.1"/>
    <property type="molecule type" value="Genomic_DNA"/>
</dbReference>
<dbReference type="PANTHER" id="PTHR33053:SF9">
    <property type="entry name" value="AGAP000105-PA"/>
    <property type="match status" value="1"/>
</dbReference>
<reference evidence="2" key="1">
    <citation type="submission" date="2021-07" db="EMBL/GenBank/DDBJ databases">
        <authorList>
            <person name="Catto M.A."/>
            <person name="Jacobson A."/>
            <person name="Kennedy G."/>
            <person name="Labadie P."/>
            <person name="Hunt B.G."/>
            <person name="Srinivasan R."/>
        </authorList>
    </citation>
    <scope>NUCLEOTIDE SEQUENCE</scope>
    <source>
        <strain evidence="2">PL_HMW_Pooled</strain>
        <tissue evidence="2">Head</tissue>
    </source>
</reference>
<evidence type="ECO:0000313" key="3">
    <source>
        <dbReference type="Proteomes" id="UP001219518"/>
    </source>
</evidence>
<accession>A0AAE1HKM1</accession>
<organism evidence="2 3">
    <name type="scientific">Frankliniella fusca</name>
    <dbReference type="NCBI Taxonomy" id="407009"/>
    <lineage>
        <taxon>Eukaryota</taxon>
        <taxon>Metazoa</taxon>
        <taxon>Ecdysozoa</taxon>
        <taxon>Arthropoda</taxon>
        <taxon>Hexapoda</taxon>
        <taxon>Insecta</taxon>
        <taxon>Pterygota</taxon>
        <taxon>Neoptera</taxon>
        <taxon>Paraneoptera</taxon>
        <taxon>Thysanoptera</taxon>
        <taxon>Terebrantia</taxon>
        <taxon>Thripoidea</taxon>
        <taxon>Thripidae</taxon>
        <taxon>Frankliniella</taxon>
    </lineage>
</organism>
<gene>
    <name evidence="2" type="ORF">KUF71_012117</name>
</gene>
<name>A0AAE1HKM1_9NEOP</name>
<feature type="compositionally biased region" description="Basic and acidic residues" evidence="1">
    <location>
        <begin position="78"/>
        <end position="88"/>
    </location>
</feature>
<feature type="compositionally biased region" description="Low complexity" evidence="1">
    <location>
        <begin position="28"/>
        <end position="45"/>
    </location>
</feature>
<dbReference type="Proteomes" id="UP001219518">
    <property type="component" value="Unassembled WGS sequence"/>
</dbReference>